<keyword evidence="3" id="KW-0540">Nuclease</keyword>
<evidence type="ECO:0000256" key="2">
    <source>
        <dbReference type="ARBA" id="ARBA00022649"/>
    </source>
</evidence>
<evidence type="ECO:0000256" key="5">
    <source>
        <dbReference type="ARBA" id="ARBA00022801"/>
    </source>
</evidence>
<keyword evidence="4" id="KW-0547">Nucleotide-binding</keyword>
<dbReference type="InterPro" id="IPR008201">
    <property type="entry name" value="HepT-like"/>
</dbReference>
<proteinExistence type="inferred from homology"/>
<dbReference type="PANTHER" id="PTHR34139">
    <property type="entry name" value="UPF0331 PROTEIN MJ0127"/>
    <property type="match status" value="1"/>
</dbReference>
<dbReference type="GO" id="GO:0004540">
    <property type="term" value="F:RNA nuclease activity"/>
    <property type="evidence" value="ECO:0007669"/>
    <property type="project" value="InterPro"/>
</dbReference>
<reference evidence="7" key="1">
    <citation type="submission" date="2016-10" db="EMBL/GenBank/DDBJ databases">
        <title>Sequence of Gallionella enrichment culture.</title>
        <authorList>
            <person name="Poehlein A."/>
            <person name="Muehling M."/>
            <person name="Daniel R."/>
        </authorList>
    </citation>
    <scope>NUCLEOTIDE SEQUENCE</scope>
</reference>
<evidence type="ECO:0000256" key="4">
    <source>
        <dbReference type="ARBA" id="ARBA00022741"/>
    </source>
</evidence>
<keyword evidence="2" id="KW-1277">Toxin-antitoxin system</keyword>
<comment type="similarity">
    <text evidence="6">Belongs to the HepT RNase toxin family.</text>
</comment>
<evidence type="ECO:0000256" key="1">
    <source>
        <dbReference type="ARBA" id="ARBA00022553"/>
    </source>
</evidence>
<evidence type="ECO:0000313" key="7">
    <source>
        <dbReference type="EMBL" id="OIQ80429.1"/>
    </source>
</evidence>
<dbReference type="GO" id="GO:0000166">
    <property type="term" value="F:nucleotide binding"/>
    <property type="evidence" value="ECO:0007669"/>
    <property type="project" value="UniProtKB-KW"/>
</dbReference>
<name>A0A1J5QX15_9ZZZZ</name>
<protein>
    <recommendedName>
        <fullName evidence="8">Protein containing DUF86</fullName>
    </recommendedName>
</protein>
<dbReference type="PANTHER" id="PTHR34139:SF1">
    <property type="entry name" value="RNASE MJ1380-RELATED"/>
    <property type="match status" value="1"/>
</dbReference>
<dbReference type="GO" id="GO:0110001">
    <property type="term" value="C:toxin-antitoxin complex"/>
    <property type="evidence" value="ECO:0007669"/>
    <property type="project" value="InterPro"/>
</dbReference>
<organism evidence="7">
    <name type="scientific">mine drainage metagenome</name>
    <dbReference type="NCBI Taxonomy" id="410659"/>
    <lineage>
        <taxon>unclassified sequences</taxon>
        <taxon>metagenomes</taxon>
        <taxon>ecological metagenomes</taxon>
    </lineage>
</organism>
<dbReference type="Pfam" id="PF01934">
    <property type="entry name" value="HepT-like"/>
    <property type="match status" value="1"/>
</dbReference>
<evidence type="ECO:0000256" key="3">
    <source>
        <dbReference type="ARBA" id="ARBA00022722"/>
    </source>
</evidence>
<dbReference type="GO" id="GO:0016787">
    <property type="term" value="F:hydrolase activity"/>
    <property type="evidence" value="ECO:0007669"/>
    <property type="project" value="UniProtKB-KW"/>
</dbReference>
<dbReference type="AlphaFoldDB" id="A0A1J5QX15"/>
<keyword evidence="1" id="KW-0597">Phosphoprotein</keyword>
<sequence>MRRDALLLAEMIDAAEQAIALVAGRGIDNLERDRTARDALLWNFMVLGEAAATASDEIRRAHPDVPWRLAAALRNRIVHGYWSIDLDIVHSTATDVLPGLVEQLRAVIANNGDVRPEPAAGGTPQV</sequence>
<dbReference type="Gene3D" id="1.20.120.580">
    <property type="entry name" value="bsu32300-like"/>
    <property type="match status" value="1"/>
</dbReference>
<accession>A0A1J5QX15</accession>
<evidence type="ECO:0008006" key="8">
    <source>
        <dbReference type="Google" id="ProtNLM"/>
    </source>
</evidence>
<dbReference type="InterPro" id="IPR051813">
    <property type="entry name" value="HepT_RNase_toxin"/>
</dbReference>
<gene>
    <name evidence="7" type="ORF">GALL_378110</name>
</gene>
<evidence type="ECO:0000256" key="6">
    <source>
        <dbReference type="ARBA" id="ARBA00024207"/>
    </source>
</evidence>
<keyword evidence="5" id="KW-0378">Hydrolase</keyword>
<dbReference type="InterPro" id="IPR037038">
    <property type="entry name" value="HepT-like_sf"/>
</dbReference>
<comment type="caution">
    <text evidence="7">The sequence shown here is derived from an EMBL/GenBank/DDBJ whole genome shotgun (WGS) entry which is preliminary data.</text>
</comment>
<dbReference type="EMBL" id="MLJW01001061">
    <property type="protein sequence ID" value="OIQ80429.1"/>
    <property type="molecule type" value="Genomic_DNA"/>
</dbReference>